<dbReference type="Proteomes" id="UP000186817">
    <property type="component" value="Unassembled WGS sequence"/>
</dbReference>
<name>A0A1Q9ERJ2_SYMMI</name>
<accession>A0A1Q9ERJ2</accession>
<comment type="caution">
    <text evidence="1">The sequence shown here is derived from an EMBL/GenBank/DDBJ whole genome shotgun (WGS) entry which is preliminary data.</text>
</comment>
<evidence type="ECO:0000313" key="1">
    <source>
        <dbReference type="EMBL" id="OLQ10017.1"/>
    </source>
</evidence>
<keyword evidence="2" id="KW-1185">Reference proteome</keyword>
<dbReference type="AlphaFoldDB" id="A0A1Q9ERJ2"/>
<evidence type="ECO:0000313" key="2">
    <source>
        <dbReference type="Proteomes" id="UP000186817"/>
    </source>
</evidence>
<organism evidence="1 2">
    <name type="scientific">Symbiodinium microadriaticum</name>
    <name type="common">Dinoflagellate</name>
    <name type="synonym">Zooxanthella microadriatica</name>
    <dbReference type="NCBI Taxonomy" id="2951"/>
    <lineage>
        <taxon>Eukaryota</taxon>
        <taxon>Sar</taxon>
        <taxon>Alveolata</taxon>
        <taxon>Dinophyceae</taxon>
        <taxon>Suessiales</taxon>
        <taxon>Symbiodiniaceae</taxon>
        <taxon>Symbiodinium</taxon>
    </lineage>
</organism>
<proteinExistence type="predicted"/>
<dbReference type="OrthoDB" id="426958at2759"/>
<evidence type="ECO:0008006" key="3">
    <source>
        <dbReference type="Google" id="ProtNLM"/>
    </source>
</evidence>
<gene>
    <name evidence="1" type="ORF">AK812_SmicGene6304</name>
</gene>
<protein>
    <recommendedName>
        <fullName evidence="3">Protein kinase domain-containing protein</fullName>
    </recommendedName>
</protein>
<dbReference type="EMBL" id="LSRX01000086">
    <property type="protein sequence ID" value="OLQ10017.1"/>
    <property type="molecule type" value="Genomic_DNA"/>
</dbReference>
<reference evidence="1 2" key="1">
    <citation type="submission" date="2016-02" db="EMBL/GenBank/DDBJ databases">
        <title>Genome analysis of coral dinoflagellate symbionts highlights evolutionary adaptations to a symbiotic lifestyle.</title>
        <authorList>
            <person name="Aranda M."/>
            <person name="Li Y."/>
            <person name="Liew Y.J."/>
            <person name="Baumgarten S."/>
            <person name="Simakov O."/>
            <person name="Wilson M."/>
            <person name="Piel J."/>
            <person name="Ashoor H."/>
            <person name="Bougouffa S."/>
            <person name="Bajic V.B."/>
            <person name="Ryu T."/>
            <person name="Ravasi T."/>
            <person name="Bayer T."/>
            <person name="Micklem G."/>
            <person name="Kim H."/>
            <person name="Bhak J."/>
            <person name="Lajeunesse T.C."/>
            <person name="Voolstra C.R."/>
        </authorList>
    </citation>
    <scope>NUCLEOTIDE SEQUENCE [LARGE SCALE GENOMIC DNA]</scope>
    <source>
        <strain evidence="1 2">CCMP2467</strain>
    </source>
</reference>
<sequence length="314" mass="34010">MHADVDGDALRHFVDTTQKLAPGSKAVPIATAAGGQVCCQQKLQKVTAYCGPRGDASLKRSPVAGSSVASSSTVYRNLPAEKLFLGTGLENVIRRKPKRGSDSVFISGPLAGLNHGIWFLSGTCGEVGSDYEVPTEAENLVKVHREHSSKDEILAFPIKIFSCFDGPTKKHDLIAGHSVMRKVPGERLAEVICRKFYNNQLALLDAIFENLGATLASFHDFQPSNIFYDDATDDIYFIDIGGMGLPTSDTDVELWSDESKIEHFRGAMTLLAGAYSPHEELAEAFQRGYGPACSCSLCNLMLRYSELLGVLDSG</sequence>
<dbReference type="Gene3D" id="1.10.510.10">
    <property type="entry name" value="Transferase(Phosphotransferase) domain 1"/>
    <property type="match status" value="1"/>
</dbReference>